<comment type="caution">
    <text evidence="1">The sequence shown here is derived from an EMBL/GenBank/DDBJ whole genome shotgun (WGS) entry which is preliminary data.</text>
</comment>
<dbReference type="AlphaFoldDB" id="A0A916UFD0"/>
<evidence type="ECO:0000313" key="1">
    <source>
        <dbReference type="EMBL" id="GGC71513.1"/>
    </source>
</evidence>
<accession>A0A916UFD0</accession>
<gene>
    <name evidence="1" type="ORF">GCM10011410_25640</name>
</gene>
<reference evidence="1" key="2">
    <citation type="submission" date="2020-09" db="EMBL/GenBank/DDBJ databases">
        <authorList>
            <person name="Sun Q."/>
            <person name="Zhou Y."/>
        </authorList>
    </citation>
    <scope>NUCLEOTIDE SEQUENCE</scope>
    <source>
        <strain evidence="1">CGMCC 1.15478</strain>
    </source>
</reference>
<sequence>MTRGRRTIVAVWRNASADTKRAVAAIVRRETVKLAANEPRAVLRESAELSELALRIAVRKTRKVRPGIRRARN</sequence>
<organism evidence="1 2">
    <name type="scientific">Hoyosella rhizosphaerae</name>
    <dbReference type="NCBI Taxonomy" id="1755582"/>
    <lineage>
        <taxon>Bacteria</taxon>
        <taxon>Bacillati</taxon>
        <taxon>Actinomycetota</taxon>
        <taxon>Actinomycetes</taxon>
        <taxon>Mycobacteriales</taxon>
        <taxon>Hoyosellaceae</taxon>
        <taxon>Hoyosella</taxon>
    </lineage>
</organism>
<dbReference type="EMBL" id="BMJH01000003">
    <property type="protein sequence ID" value="GGC71513.1"/>
    <property type="molecule type" value="Genomic_DNA"/>
</dbReference>
<protein>
    <submittedName>
        <fullName evidence="1">Uncharacterized protein</fullName>
    </submittedName>
</protein>
<keyword evidence="2" id="KW-1185">Reference proteome</keyword>
<dbReference type="Proteomes" id="UP000641514">
    <property type="component" value="Unassembled WGS sequence"/>
</dbReference>
<name>A0A916UFD0_9ACTN</name>
<proteinExistence type="predicted"/>
<evidence type="ECO:0000313" key="2">
    <source>
        <dbReference type="Proteomes" id="UP000641514"/>
    </source>
</evidence>
<reference evidence="1" key="1">
    <citation type="journal article" date="2014" name="Int. J. Syst. Evol. Microbiol.">
        <title>Complete genome sequence of Corynebacterium casei LMG S-19264T (=DSM 44701T), isolated from a smear-ripened cheese.</title>
        <authorList>
            <consortium name="US DOE Joint Genome Institute (JGI-PGF)"/>
            <person name="Walter F."/>
            <person name="Albersmeier A."/>
            <person name="Kalinowski J."/>
            <person name="Ruckert C."/>
        </authorList>
    </citation>
    <scope>NUCLEOTIDE SEQUENCE</scope>
    <source>
        <strain evidence="1">CGMCC 1.15478</strain>
    </source>
</reference>